<accession>A0A6N6VIT3</accession>
<dbReference type="Proteomes" id="UP000468901">
    <property type="component" value="Unassembled WGS sequence"/>
</dbReference>
<dbReference type="RefSeq" id="WP_152215629.1">
    <property type="nucleotide sequence ID" value="NZ_JBAQYD010000166.1"/>
</dbReference>
<proteinExistence type="predicted"/>
<keyword evidence="1" id="KW-0175">Coiled coil</keyword>
<protein>
    <submittedName>
        <fullName evidence="3">Flagellar motor protein MotA</fullName>
    </submittedName>
</protein>
<keyword evidence="2" id="KW-0472">Membrane</keyword>
<gene>
    <name evidence="3" type="ORF">F2P47_07005</name>
</gene>
<keyword evidence="3" id="KW-0969">Cilium</keyword>
<evidence type="ECO:0000313" key="3">
    <source>
        <dbReference type="EMBL" id="KAB7740787.1"/>
    </source>
</evidence>
<feature type="transmembrane region" description="Helical" evidence="2">
    <location>
        <begin position="138"/>
        <end position="156"/>
    </location>
</feature>
<evidence type="ECO:0000256" key="2">
    <source>
        <dbReference type="SAM" id="Phobius"/>
    </source>
</evidence>
<sequence>MAKDYKDGAALSKPRPYLVRMVMFLILVGLLLAILSPTLKTAYFTNPGLNTLILSVLALGIVYGFRQILVLGPEVSWVNQFRRADPGLVIPPAPRLLAPMATMLGERKGRMMLNTLSMRSLLDSIGSRLDEQREISRYMIGLLIFLGLLGTFWGLLTTVSSVGTTIHGLNVEGADPATVFQNLKSGLEGPLSGMGTSFSSSLFGLAGSLILGFLDLQAGQAQNRFYNELEEWLSTVTDISGEMERGPGMLETAKRLERIEQALTSGSASNAPLMALAGQVQALTEQLRQEQQMVRKLAENQEALAPVLDRLAASLGVKK</sequence>
<keyword evidence="3" id="KW-0282">Flagellum</keyword>
<feature type="coiled-coil region" evidence="1">
    <location>
        <begin position="273"/>
        <end position="300"/>
    </location>
</feature>
<feature type="transmembrane region" description="Helical" evidence="2">
    <location>
        <begin position="21"/>
        <end position="39"/>
    </location>
</feature>
<feature type="transmembrane region" description="Helical" evidence="2">
    <location>
        <begin position="51"/>
        <end position="72"/>
    </location>
</feature>
<comment type="caution">
    <text evidence="3">The sequence shown here is derived from an EMBL/GenBank/DDBJ whole genome shotgun (WGS) entry which is preliminary data.</text>
</comment>
<feature type="transmembrane region" description="Helical" evidence="2">
    <location>
        <begin position="191"/>
        <end position="214"/>
    </location>
</feature>
<keyword evidence="2" id="KW-0812">Transmembrane</keyword>
<name>A0A6N6VIT3_9HYPH</name>
<dbReference type="EMBL" id="WESC01000005">
    <property type="protein sequence ID" value="KAB7740787.1"/>
    <property type="molecule type" value="Genomic_DNA"/>
</dbReference>
<evidence type="ECO:0000256" key="1">
    <source>
        <dbReference type="SAM" id="Coils"/>
    </source>
</evidence>
<keyword evidence="3" id="KW-0966">Cell projection</keyword>
<evidence type="ECO:0000313" key="4">
    <source>
        <dbReference type="Proteomes" id="UP000468901"/>
    </source>
</evidence>
<keyword evidence="2" id="KW-1133">Transmembrane helix</keyword>
<keyword evidence="4" id="KW-1185">Reference proteome</keyword>
<organism evidence="3 4">
    <name type="scientific">Parvibaculum sedimenti</name>
    <dbReference type="NCBI Taxonomy" id="2608632"/>
    <lineage>
        <taxon>Bacteria</taxon>
        <taxon>Pseudomonadati</taxon>
        <taxon>Pseudomonadota</taxon>
        <taxon>Alphaproteobacteria</taxon>
        <taxon>Hyphomicrobiales</taxon>
        <taxon>Parvibaculaceae</taxon>
        <taxon>Parvibaculum</taxon>
    </lineage>
</organism>
<reference evidence="3 4" key="1">
    <citation type="submission" date="2019-09" db="EMBL/GenBank/DDBJ databases">
        <title>Parvibaculum sedimenti sp. nov., isolated from sediment.</title>
        <authorList>
            <person name="Wang Y."/>
        </authorList>
    </citation>
    <scope>NUCLEOTIDE SEQUENCE [LARGE SCALE GENOMIC DNA]</scope>
    <source>
        <strain evidence="3 4">HXT-9</strain>
    </source>
</reference>
<dbReference type="AlphaFoldDB" id="A0A6N6VIT3"/>